<evidence type="ECO:0000256" key="1">
    <source>
        <dbReference type="ARBA" id="ARBA00022679"/>
    </source>
</evidence>
<accession>A0A059G1C0</accession>
<dbReference type="GO" id="GO:0016757">
    <property type="term" value="F:glycosyltransferase activity"/>
    <property type="evidence" value="ECO:0007669"/>
    <property type="project" value="TreeGrafter"/>
</dbReference>
<keyword evidence="3" id="KW-1185">Reference proteome</keyword>
<dbReference type="PANTHER" id="PTHR46401">
    <property type="entry name" value="GLYCOSYLTRANSFERASE WBBK-RELATED"/>
    <property type="match status" value="1"/>
</dbReference>
<reference evidence="2 3" key="1">
    <citation type="journal article" date="2014" name="Antonie Van Leeuwenhoek">
        <title>Hyphomonas beringensis sp. nov. and Hyphomonas chukchiensis sp. nov., isolated from surface seawater of the Bering Sea and Chukchi Sea.</title>
        <authorList>
            <person name="Li C."/>
            <person name="Lai Q."/>
            <person name="Li G."/>
            <person name="Dong C."/>
            <person name="Wang J."/>
            <person name="Liao Y."/>
            <person name="Shao Z."/>
        </authorList>
    </citation>
    <scope>NUCLEOTIDE SEQUENCE [LARGE SCALE GENOMIC DNA]</scope>
    <source>
        <strain evidence="2 3">SCH89</strain>
    </source>
</reference>
<dbReference type="RefSeq" id="WP_035541681.1">
    <property type="nucleotide sequence ID" value="NZ_ARYL01000060.1"/>
</dbReference>
<dbReference type="AlphaFoldDB" id="A0A059G1C0"/>
<evidence type="ECO:0000313" key="2">
    <source>
        <dbReference type="EMBL" id="KDA00339.1"/>
    </source>
</evidence>
<dbReference type="GO" id="GO:0009103">
    <property type="term" value="P:lipopolysaccharide biosynthetic process"/>
    <property type="evidence" value="ECO:0007669"/>
    <property type="project" value="TreeGrafter"/>
</dbReference>
<evidence type="ECO:0000313" key="3">
    <source>
        <dbReference type="Proteomes" id="UP000024942"/>
    </source>
</evidence>
<dbReference type="OrthoDB" id="7842034at2"/>
<organism evidence="2 3">
    <name type="scientific">Hyphomonas oceanitis SCH89</name>
    <dbReference type="NCBI Taxonomy" id="1280953"/>
    <lineage>
        <taxon>Bacteria</taxon>
        <taxon>Pseudomonadati</taxon>
        <taxon>Pseudomonadota</taxon>
        <taxon>Alphaproteobacteria</taxon>
        <taxon>Hyphomonadales</taxon>
        <taxon>Hyphomonadaceae</taxon>
        <taxon>Hyphomonas</taxon>
    </lineage>
</organism>
<protein>
    <submittedName>
        <fullName evidence="2">Glycosyltransferase</fullName>
    </submittedName>
</protein>
<gene>
    <name evidence="2" type="ORF">HOC_19466</name>
</gene>
<dbReference type="EMBL" id="ARYL01000060">
    <property type="protein sequence ID" value="KDA00339.1"/>
    <property type="molecule type" value="Genomic_DNA"/>
</dbReference>
<dbReference type="PANTHER" id="PTHR46401:SF2">
    <property type="entry name" value="GLYCOSYLTRANSFERASE WBBK-RELATED"/>
    <property type="match status" value="1"/>
</dbReference>
<sequence length="410" mass="45511">MKILGLGTYPIIKPVHGGQRRVSAFRDYYSSVGVQYQYACVYQGAHYTQEDVSSDDVAIMALDNDPYRAIPLIDDVRAGWQAGGETNLVTHKRLLAVAERFAPDVIQLEQPFMWPFVKRLRQDPRWAEMPVIYSSQNLEAPLKRDMLTSANVRSDDVRVAFDLINRTEAELCRAASLIIACSAEDQAVYRKMDRGGEVMLIPNGVSRPVPPSEAALSRVKSIYGKNRFLFFVGSAYPPNINGFAEMAIVDGVFFIPPEKQLAICGGLCDGIFQTAQYQRYLSAHSDRVQFFPSPSDAELSAVKDACHGVILPVTLGGGSNLKTAEALALGKWIVATSTAMRGFDEFRNAPGVIIADDPKAFQRAMADVLRRTPLKLPADQKLKRETVYWDHAFLRSNLVAQINKSLEYPA</sequence>
<dbReference type="PATRIC" id="fig|1280953.3.peg.3887"/>
<dbReference type="SUPFAM" id="SSF53756">
    <property type="entry name" value="UDP-Glycosyltransferase/glycogen phosphorylase"/>
    <property type="match status" value="1"/>
</dbReference>
<comment type="caution">
    <text evidence="2">The sequence shown here is derived from an EMBL/GenBank/DDBJ whole genome shotgun (WGS) entry which is preliminary data.</text>
</comment>
<dbReference type="Proteomes" id="UP000024942">
    <property type="component" value="Unassembled WGS sequence"/>
</dbReference>
<dbReference type="Pfam" id="PF13692">
    <property type="entry name" value="Glyco_trans_1_4"/>
    <property type="match status" value="1"/>
</dbReference>
<name>A0A059G1C0_9PROT</name>
<dbReference type="eggNOG" id="COG0438">
    <property type="taxonomic scope" value="Bacteria"/>
</dbReference>
<dbReference type="Gene3D" id="3.40.50.2000">
    <property type="entry name" value="Glycogen Phosphorylase B"/>
    <property type="match status" value="2"/>
</dbReference>
<dbReference type="STRING" id="1280953.HOC_19466"/>
<keyword evidence="1 2" id="KW-0808">Transferase</keyword>
<proteinExistence type="predicted"/>